<dbReference type="PANTHER" id="PTHR42755">
    <property type="entry name" value="3-DEOXY-MANNO-OCTULOSONATE CYTIDYLYLTRANSFERASE"/>
    <property type="match status" value="1"/>
</dbReference>
<dbReference type="EC" id="2.4.99.12" evidence="4 13"/>
<keyword evidence="7 13" id="KW-0808">Transferase</keyword>
<keyword evidence="13" id="KW-1133">Transmembrane helix</keyword>
<dbReference type="FunFam" id="3.40.50.11720:FF:000001">
    <property type="entry name" value="3-deoxy-D-manno-octulosonic acid transferase"/>
    <property type="match status" value="1"/>
</dbReference>
<evidence type="ECO:0000259" key="14">
    <source>
        <dbReference type="Pfam" id="PF00534"/>
    </source>
</evidence>
<dbReference type="Gene3D" id="3.40.50.11720">
    <property type="entry name" value="3-Deoxy-D-manno-octulosonic-acid transferase, N-terminal domain"/>
    <property type="match status" value="1"/>
</dbReference>
<keyword evidence="13" id="KW-1003">Cell membrane</keyword>
<dbReference type="Proteomes" id="UP000278334">
    <property type="component" value="Chromosome"/>
</dbReference>
<dbReference type="PANTHER" id="PTHR42755:SF1">
    <property type="entry name" value="3-DEOXY-D-MANNO-OCTULOSONIC ACID TRANSFERASE, MITOCHONDRIAL-RELATED"/>
    <property type="match status" value="1"/>
</dbReference>
<keyword evidence="19" id="KW-1185">Reference proteome</keyword>
<keyword evidence="13" id="KW-0812">Transmembrane</keyword>
<dbReference type="GO" id="GO:0043842">
    <property type="term" value="F:Kdo transferase activity"/>
    <property type="evidence" value="ECO:0007669"/>
    <property type="project" value="UniProtKB-EC"/>
</dbReference>
<keyword evidence="8" id="KW-0735">Signal-anchor</keyword>
<dbReference type="InterPro" id="IPR039901">
    <property type="entry name" value="Kdotransferase"/>
</dbReference>
<feature type="transmembrane region" description="Helical" evidence="13">
    <location>
        <begin position="6"/>
        <end position="23"/>
    </location>
</feature>
<evidence type="ECO:0000256" key="8">
    <source>
        <dbReference type="ARBA" id="ARBA00022968"/>
    </source>
</evidence>
<accession>A0A3G3IMS8</accession>
<sequence length="419" mass="47329">MNQTLYNLIGYLLLPIMLLRLFFKGLTTPAYGKRIGERLGFVSSIPEGVIWVHCVSVGEFRAATVLIDALIKQYPQYQILITSTTPTGSQAIQDTYQKKVLHYYFPFDLPLIVNRYVKKINPKICILLETEIWPSLFYTLHKNKIPSLLVNARLSPRSLERYQKFAPKLAKKTLNKLNVIATQSQNSAQRFIKLGANKDKVMMAGNIKFELNPTVNKAISKQLNDLVGKRKVVVFASTHKGEEVQIIEAYAKQKNKIDALLIIIPRHPERFNEVYKLAQKNKINIINRSDNQVCTHCDILLGDSMGEMMNYFDVANVVFMGGSLVKTGGHNMLEPAALAKPILFGTHVFNFAEISTDLLNQNAAIQVQNADELFVKIALLLTHEETAQSLGNNAQQYLQSKQGATSKLMQKITSYHFQK</sequence>
<dbReference type="UniPathway" id="UPA00958"/>
<gene>
    <name evidence="16" type="ORF">MS2017_1413</name>
    <name evidence="17" type="ORF">THERMOS_2176</name>
</gene>
<feature type="site" description="Transition state stabilizer" evidence="12">
    <location>
        <position position="129"/>
    </location>
</feature>
<reference evidence="16 18" key="1">
    <citation type="submission" date="2017-11" db="EMBL/GenBank/DDBJ databases">
        <title>Genome sequence of the bacterial symbiont EPR9N from a vent mussel Bathymodiolus thermophilus.</title>
        <authorList>
            <person name="Won Y.-J."/>
        </authorList>
    </citation>
    <scope>NUCLEOTIDE SEQUENCE [LARGE SCALE GENOMIC DNA]</scope>
    <source>
        <strain evidence="16 18">EPR9N</strain>
    </source>
</reference>
<dbReference type="Gene3D" id="3.40.50.2000">
    <property type="entry name" value="Glycogen Phosphorylase B"/>
    <property type="match status" value="1"/>
</dbReference>
<feature type="domain" description="Glycosyl transferase family 1" evidence="14">
    <location>
        <begin position="244"/>
        <end position="396"/>
    </location>
</feature>
<comment type="similarity">
    <text evidence="3">Belongs to the glycosyltransferase group 1 family. Glycosyltransferase 30 subfamily.</text>
</comment>
<evidence type="ECO:0000256" key="2">
    <source>
        <dbReference type="ARBA" id="ARBA00004713"/>
    </source>
</evidence>
<dbReference type="NCBIfam" id="NF004388">
    <property type="entry name" value="PRK05749.1-4"/>
    <property type="match status" value="1"/>
</dbReference>
<feature type="active site" description="Proton acceptor" evidence="11">
    <location>
        <position position="59"/>
    </location>
</feature>
<dbReference type="EMBL" id="CAESAQ020000093">
    <property type="protein sequence ID" value="CAB5505737.1"/>
    <property type="molecule type" value="Genomic_DNA"/>
</dbReference>
<keyword evidence="13" id="KW-0448">Lipopolysaccharide biosynthesis</keyword>
<evidence type="ECO:0000256" key="10">
    <source>
        <dbReference type="ARBA" id="ARBA00049183"/>
    </source>
</evidence>
<keyword evidence="13" id="KW-0472">Membrane</keyword>
<dbReference type="InterPro" id="IPR001296">
    <property type="entry name" value="Glyco_trans_1"/>
</dbReference>
<keyword evidence="6" id="KW-0997">Cell inner membrane</keyword>
<evidence type="ECO:0000256" key="11">
    <source>
        <dbReference type="PIRSR" id="PIRSR639901-1"/>
    </source>
</evidence>
<dbReference type="RefSeq" id="WP_122951748.1">
    <property type="nucleotide sequence ID" value="NZ_CAESAQ020000093.1"/>
</dbReference>
<organism evidence="16 18">
    <name type="scientific">Bathymodiolus thermophilus thioautotrophic gill symbiont</name>
    <dbReference type="NCBI Taxonomy" id="2360"/>
    <lineage>
        <taxon>Bacteria</taxon>
        <taxon>Pseudomonadati</taxon>
        <taxon>Pseudomonadota</taxon>
        <taxon>Gammaproteobacteria</taxon>
        <taxon>sulfur-oxidizing symbionts</taxon>
    </lineage>
</organism>
<proteinExistence type="inferred from homology"/>
<name>A0A3G3IMS8_9GAMM</name>
<keyword evidence="17" id="KW-0328">Glycosyltransferase</keyword>
<dbReference type="GO" id="GO:0009245">
    <property type="term" value="P:lipid A biosynthetic process"/>
    <property type="evidence" value="ECO:0007669"/>
    <property type="project" value="TreeGrafter"/>
</dbReference>
<evidence type="ECO:0000256" key="1">
    <source>
        <dbReference type="ARBA" id="ARBA00004388"/>
    </source>
</evidence>
<dbReference type="Pfam" id="PF00534">
    <property type="entry name" value="Glycos_transf_1"/>
    <property type="match status" value="1"/>
</dbReference>
<evidence type="ECO:0000256" key="9">
    <source>
        <dbReference type="ARBA" id="ARBA00031445"/>
    </source>
</evidence>
<protein>
    <recommendedName>
        <fullName evidence="5 13">3-deoxy-D-manno-octulosonic acid transferase</fullName>
        <shortName evidence="13">Kdo transferase</shortName>
        <ecNumber evidence="4 13">2.4.99.12</ecNumber>
    </recommendedName>
    <alternativeName>
        <fullName evidence="9 13">Lipid IV(A) 3-deoxy-D-manno-octulosonic acid transferase</fullName>
    </alternativeName>
</protein>
<dbReference type="AlphaFoldDB" id="A0A3G3IMS8"/>
<dbReference type="InterPro" id="IPR038107">
    <property type="entry name" value="Glycos_transf_N_sf"/>
</dbReference>
<feature type="domain" description="3-deoxy-D-manno-octulosonic-acid transferase N-terminal" evidence="15">
    <location>
        <begin position="33"/>
        <end position="210"/>
    </location>
</feature>
<evidence type="ECO:0000313" key="16">
    <source>
        <dbReference type="EMBL" id="AYQ57101.1"/>
    </source>
</evidence>
<evidence type="ECO:0000256" key="13">
    <source>
        <dbReference type="RuleBase" id="RU365103"/>
    </source>
</evidence>
<evidence type="ECO:0000256" key="7">
    <source>
        <dbReference type="ARBA" id="ARBA00022679"/>
    </source>
</evidence>
<evidence type="ECO:0000313" key="19">
    <source>
        <dbReference type="Proteomes" id="UP000643672"/>
    </source>
</evidence>
<comment type="subcellular location">
    <subcellularLocation>
        <location evidence="1">Cell inner membrane</location>
        <topology evidence="1">Single-pass membrane protein</topology>
        <orientation evidence="1">Cytoplasmic side</orientation>
    </subcellularLocation>
    <subcellularLocation>
        <location evidence="13">Cell membrane</location>
    </subcellularLocation>
</comment>
<dbReference type="InterPro" id="IPR007507">
    <property type="entry name" value="Glycos_transf_N"/>
</dbReference>
<dbReference type="SUPFAM" id="SSF53756">
    <property type="entry name" value="UDP-Glycosyltransferase/glycogen phosphorylase"/>
    <property type="match status" value="1"/>
</dbReference>
<evidence type="ECO:0000256" key="5">
    <source>
        <dbReference type="ARBA" id="ARBA00019077"/>
    </source>
</evidence>
<dbReference type="Pfam" id="PF04413">
    <property type="entry name" value="Glycos_transf_N"/>
    <property type="match status" value="1"/>
</dbReference>
<dbReference type="EMBL" id="CP024634">
    <property type="protein sequence ID" value="AYQ57101.1"/>
    <property type="molecule type" value="Genomic_DNA"/>
</dbReference>
<evidence type="ECO:0000256" key="12">
    <source>
        <dbReference type="PIRSR" id="PIRSR639901-2"/>
    </source>
</evidence>
<reference evidence="17 19" key="2">
    <citation type="submission" date="2020-05" db="EMBL/GenBank/DDBJ databases">
        <authorList>
            <person name="Petersen J."/>
            <person name="Sayavedra L."/>
        </authorList>
    </citation>
    <scope>NUCLEOTIDE SEQUENCE [LARGE SCALE GENOMIC DNA]</scope>
    <source>
        <strain evidence="17">B thermophilus SOXS</strain>
    </source>
</reference>
<evidence type="ECO:0000313" key="18">
    <source>
        <dbReference type="Proteomes" id="UP000278334"/>
    </source>
</evidence>
<evidence type="ECO:0000256" key="4">
    <source>
        <dbReference type="ARBA" id="ARBA00012621"/>
    </source>
</evidence>
<comment type="catalytic activity">
    <reaction evidence="10 13">
        <text>lipid IVA (E. coli) + CMP-3-deoxy-beta-D-manno-octulosonate = alpha-Kdo-(2-&gt;6)-lipid IVA (E. coli) + CMP + H(+)</text>
        <dbReference type="Rhea" id="RHEA:28066"/>
        <dbReference type="ChEBI" id="CHEBI:15378"/>
        <dbReference type="ChEBI" id="CHEBI:58603"/>
        <dbReference type="ChEBI" id="CHEBI:60364"/>
        <dbReference type="ChEBI" id="CHEBI:60377"/>
        <dbReference type="ChEBI" id="CHEBI:85987"/>
        <dbReference type="EC" id="2.4.99.12"/>
    </reaction>
</comment>
<dbReference type="GO" id="GO:0005886">
    <property type="term" value="C:plasma membrane"/>
    <property type="evidence" value="ECO:0007669"/>
    <property type="project" value="UniProtKB-SubCell"/>
</dbReference>
<comment type="function">
    <text evidence="13">Involved in lipopolysaccharide (LPS) biosynthesis. Catalyzes the transfer of 3-deoxy-D-manno-octulosonate (Kdo) residue(s) from CMP-Kdo to lipid IV(A), the tetraacyldisaccharide-1,4'-bisphosphate precursor of lipid A.</text>
</comment>
<evidence type="ECO:0000256" key="6">
    <source>
        <dbReference type="ARBA" id="ARBA00022519"/>
    </source>
</evidence>
<dbReference type="Proteomes" id="UP000643672">
    <property type="component" value="Unassembled WGS sequence"/>
</dbReference>
<comment type="pathway">
    <text evidence="2 13">Bacterial outer membrane biogenesis; LPS core biosynthesis.</text>
</comment>
<evidence type="ECO:0000256" key="3">
    <source>
        <dbReference type="ARBA" id="ARBA00006380"/>
    </source>
</evidence>
<evidence type="ECO:0000259" key="15">
    <source>
        <dbReference type="Pfam" id="PF04413"/>
    </source>
</evidence>
<dbReference type="KEGG" id="bthg:MS2017_1413"/>
<evidence type="ECO:0000313" key="17">
    <source>
        <dbReference type="EMBL" id="CAB5505737.1"/>
    </source>
</evidence>
<feature type="site" description="Transition state stabilizer" evidence="12">
    <location>
        <position position="208"/>
    </location>
</feature>
<dbReference type="FunFam" id="3.40.50.2000:FF:000032">
    <property type="entry name" value="3-deoxy-D-manno-octulosonic acid transferase"/>
    <property type="match status" value="1"/>
</dbReference>
<dbReference type="GO" id="GO:0009244">
    <property type="term" value="P:lipopolysaccharide core region biosynthetic process"/>
    <property type="evidence" value="ECO:0007669"/>
    <property type="project" value="UniProtKB-UniRule"/>
</dbReference>